<dbReference type="EMBL" id="AP014800">
    <property type="protein sequence ID" value="BAQ71227.1"/>
    <property type="molecule type" value="Genomic_DNA"/>
</dbReference>
<dbReference type="PANTHER" id="PTHR30481:SF4">
    <property type="entry name" value="SITE-SPECIFIC DNA-METHYLTRANSFERASE (ADENINE-SPECIFIC)"/>
    <property type="match status" value="1"/>
</dbReference>
<evidence type="ECO:0000256" key="3">
    <source>
        <dbReference type="ARBA" id="ARBA00022691"/>
    </source>
</evidence>
<sequence>MGALVRYHGGKVRLAEKIIGLFPAHDCYVEPFGGGAAVLLAKPRARLEVYNDLDGDMVALFRVLRDRPEALATAVALTPFAREEHEAAYSEARDDLERARRVLIRSHFGHGSSGIHRATGFRAAGLRAGTLPVHGWAALPKTIRDAAERMRGVVIECRPAMQVMQAHDGPQTVHYVDPPYLPETRDQGRDYRHEMARQDHCDLLAALRSLRGSVVLSGYASPLYDDALHDWRRIEIKTRADRAAERTEVLWCNFPDTAPLFAAAGGKGAA</sequence>
<dbReference type="Pfam" id="PF02086">
    <property type="entry name" value="MethyltransfD12"/>
    <property type="match status" value="1"/>
</dbReference>
<proteinExistence type="predicted"/>
<evidence type="ECO:0000256" key="1">
    <source>
        <dbReference type="ARBA" id="ARBA00022603"/>
    </source>
</evidence>
<dbReference type="PATRIC" id="fig|35806.4.peg.4211"/>
<dbReference type="GO" id="GO:1904047">
    <property type="term" value="F:S-adenosyl-L-methionine binding"/>
    <property type="evidence" value="ECO:0007669"/>
    <property type="project" value="TreeGrafter"/>
</dbReference>
<organism evidence="4 5">
    <name type="scientific">Rhodovulum sulfidophilum</name>
    <name type="common">Rhodobacter sulfidophilus</name>
    <dbReference type="NCBI Taxonomy" id="35806"/>
    <lineage>
        <taxon>Bacteria</taxon>
        <taxon>Pseudomonadati</taxon>
        <taxon>Pseudomonadota</taxon>
        <taxon>Alphaproteobacteria</taxon>
        <taxon>Rhodobacterales</taxon>
        <taxon>Paracoccaceae</taxon>
        <taxon>Rhodovulum</taxon>
    </lineage>
</organism>
<evidence type="ECO:0000313" key="5">
    <source>
        <dbReference type="Proteomes" id="UP000064912"/>
    </source>
</evidence>
<dbReference type="InterPro" id="IPR029063">
    <property type="entry name" value="SAM-dependent_MTases_sf"/>
</dbReference>
<dbReference type="GO" id="GO:0006298">
    <property type="term" value="P:mismatch repair"/>
    <property type="evidence" value="ECO:0007669"/>
    <property type="project" value="TreeGrafter"/>
</dbReference>
<dbReference type="PIRSF" id="PIRSF000398">
    <property type="entry name" value="M_m6A_EcoRV"/>
    <property type="match status" value="1"/>
</dbReference>
<evidence type="ECO:0000256" key="2">
    <source>
        <dbReference type="ARBA" id="ARBA00022679"/>
    </source>
</evidence>
<dbReference type="AlphaFoldDB" id="A0A0D6B7Z5"/>
<dbReference type="REBASE" id="106882">
    <property type="entry name" value="M.Rsu2351ORF4105P"/>
</dbReference>
<dbReference type="PANTHER" id="PTHR30481">
    <property type="entry name" value="DNA ADENINE METHYLASE"/>
    <property type="match status" value="1"/>
</dbReference>
<keyword evidence="2 4" id="KW-0808">Transferase</keyword>
<keyword evidence="3" id="KW-0949">S-adenosyl-L-methionine</keyword>
<dbReference type="InterPro" id="IPR012263">
    <property type="entry name" value="M_m6A_EcoRV"/>
</dbReference>
<gene>
    <name evidence="4" type="ORF">NHU_04105</name>
</gene>
<dbReference type="GO" id="GO:0009007">
    <property type="term" value="F:site-specific DNA-methyltransferase (adenine-specific) activity"/>
    <property type="evidence" value="ECO:0007669"/>
    <property type="project" value="UniProtKB-EC"/>
</dbReference>
<keyword evidence="1 4" id="KW-0489">Methyltransferase</keyword>
<dbReference type="GO" id="GO:0032259">
    <property type="term" value="P:methylation"/>
    <property type="evidence" value="ECO:0007669"/>
    <property type="project" value="UniProtKB-KW"/>
</dbReference>
<evidence type="ECO:0000313" key="4">
    <source>
        <dbReference type="EMBL" id="BAQ71227.1"/>
    </source>
</evidence>
<dbReference type="GO" id="GO:0009307">
    <property type="term" value="P:DNA restriction-modification system"/>
    <property type="evidence" value="ECO:0007669"/>
    <property type="project" value="InterPro"/>
</dbReference>
<dbReference type="Gene3D" id="3.40.50.150">
    <property type="entry name" value="Vaccinia Virus protein VP39"/>
    <property type="match status" value="2"/>
</dbReference>
<dbReference type="PRINTS" id="PR00505">
    <property type="entry name" value="D12N6MTFRASE"/>
</dbReference>
<dbReference type="SUPFAM" id="SSF53335">
    <property type="entry name" value="S-adenosyl-L-methionine-dependent methyltransferases"/>
    <property type="match status" value="1"/>
</dbReference>
<accession>A0A0D6B7Z5</accession>
<reference evidence="4 5" key="1">
    <citation type="submission" date="2015-02" db="EMBL/GenBank/DDBJ databases">
        <title>Genome sequene of Rhodovulum sulfidophilum DSM 2351.</title>
        <authorList>
            <person name="Nagao N."/>
        </authorList>
    </citation>
    <scope>NUCLEOTIDE SEQUENCE [LARGE SCALE GENOMIC DNA]</scope>
    <source>
        <strain evidence="4 5">DSM 2351</strain>
    </source>
</reference>
<dbReference type="GO" id="GO:0043565">
    <property type="term" value="F:sequence-specific DNA binding"/>
    <property type="evidence" value="ECO:0007669"/>
    <property type="project" value="TreeGrafter"/>
</dbReference>
<protein>
    <submittedName>
        <fullName evidence="4">D12 class N6 adenine-specific DNA methyltransferase</fullName>
    </submittedName>
</protein>
<dbReference type="InterPro" id="IPR012327">
    <property type="entry name" value="MeTrfase_D12"/>
</dbReference>
<dbReference type="KEGG" id="rsu:NHU_04105"/>
<dbReference type="Proteomes" id="UP000064912">
    <property type="component" value="Chromosome"/>
</dbReference>
<name>A0A0D6B7Z5_RHOSU</name>